<protein>
    <submittedName>
        <fullName evidence="1">Uncharacterized protein</fullName>
    </submittedName>
</protein>
<reference evidence="1" key="1">
    <citation type="journal article" date="2015" name="MBio">
        <title>Eco-Evolutionary Dynamics of Episomes among Ecologically Cohesive Bacterial Populations.</title>
        <authorList>
            <person name="Xue H."/>
            <person name="Cordero O.X."/>
            <person name="Camas F.M."/>
            <person name="Trimble W."/>
            <person name="Meyer F."/>
            <person name="Guglielmini J."/>
            <person name="Rocha E.P."/>
            <person name="Polz M.F."/>
        </authorList>
    </citation>
    <scope>NUCLEOTIDE SEQUENCE</scope>
    <source>
        <strain evidence="1">1F_283</strain>
    </source>
</reference>
<name>A0A0H3ZRX3_VIBSP</name>
<accession>A0A0H3ZRX3</accession>
<organism evidence="1">
    <name type="scientific">Vibrio splendidus</name>
    <dbReference type="NCBI Taxonomy" id="29497"/>
    <lineage>
        <taxon>Bacteria</taxon>
        <taxon>Pseudomonadati</taxon>
        <taxon>Pseudomonadota</taxon>
        <taxon>Gammaproteobacteria</taxon>
        <taxon>Vibrionales</taxon>
        <taxon>Vibrionaceae</taxon>
        <taxon>Vibrio</taxon>
    </lineage>
</organism>
<dbReference type="EMBL" id="KP795629">
    <property type="protein sequence ID" value="AKN39020.1"/>
    <property type="molecule type" value="Genomic_DNA"/>
</dbReference>
<sequence length="48" mass="5417">MIKIKRGQFSGVEAVFYESGGDARSIILINLINTRTKVSIENEDIDFQ</sequence>
<dbReference type="InterPro" id="IPR014722">
    <property type="entry name" value="Rib_uL2_dom2"/>
</dbReference>
<proteinExistence type="predicted"/>
<dbReference type="Gene3D" id="2.30.30.30">
    <property type="match status" value="1"/>
</dbReference>
<evidence type="ECO:0000313" key="1">
    <source>
        <dbReference type="EMBL" id="AKN39020.1"/>
    </source>
</evidence>
<dbReference type="AlphaFoldDB" id="A0A0H3ZRX3"/>